<protein>
    <submittedName>
        <fullName evidence="2">ABC-type uncharacterized transport system, substrate-binding protein</fullName>
    </submittedName>
</protein>
<proteinExistence type="predicted"/>
<name>A0A1G7I5A0_9BACT</name>
<dbReference type="EMBL" id="FNBX01000001">
    <property type="protein sequence ID" value="SDF07885.1"/>
    <property type="molecule type" value="Genomic_DNA"/>
</dbReference>
<dbReference type="PANTHER" id="PTHR35271">
    <property type="entry name" value="ABC TRANSPORTER, SUBSTRATE-BINDING LIPOPROTEIN-RELATED"/>
    <property type="match status" value="1"/>
</dbReference>
<dbReference type="RefSeq" id="WP_092152426.1">
    <property type="nucleotide sequence ID" value="NZ_FNBX01000001.1"/>
</dbReference>
<evidence type="ECO:0000256" key="1">
    <source>
        <dbReference type="SAM" id="SignalP"/>
    </source>
</evidence>
<dbReference type="PANTHER" id="PTHR35271:SF1">
    <property type="entry name" value="ABC TRANSPORTER, SUBSTRATE-BINDING LIPOPROTEIN"/>
    <property type="match status" value="1"/>
</dbReference>
<keyword evidence="3" id="KW-1185">Reference proteome</keyword>
<dbReference type="Gene3D" id="3.40.50.2300">
    <property type="match status" value="2"/>
</dbReference>
<dbReference type="Pfam" id="PF04392">
    <property type="entry name" value="ABC_sub_bind"/>
    <property type="match status" value="1"/>
</dbReference>
<sequence>MLIPFRLLRSLCAARAFRCVAALVLALSASGIFAPAPAAAQEKTCRIAYLEAGPFWLYAKTLAAFKAALNGPQGCRILYPEDLHVSLGWRGSPQDLEGQARRLFAAGPDLILAAGTDAVRALLAVNDGRTPILGLALADPLAAGFMKAPAQSVAPNFTCEVVPDRWKNMYRVFHDVIGFKKLGVMYPAGPTGKVYGGVDDALAVAQEASFSVLEAVIPDESAAACRKGIEDLHQRGADAFFIGPLNCFDWSSADPTPLLDLLISYGMPTFARDGSIFVQGGALMGFSTWDFSPTGRRLAQAAMRILSGTPPAQVHLTGTSEPLIALNLETARKLGFNLPFDVLVVADEIYATTSKPDLR</sequence>
<feature type="chain" id="PRO_5011608916" evidence="1">
    <location>
        <begin position="41"/>
        <end position="359"/>
    </location>
</feature>
<evidence type="ECO:0000313" key="3">
    <source>
        <dbReference type="Proteomes" id="UP000199355"/>
    </source>
</evidence>
<evidence type="ECO:0000313" key="2">
    <source>
        <dbReference type="EMBL" id="SDF07885.1"/>
    </source>
</evidence>
<dbReference type="AlphaFoldDB" id="A0A1G7I5A0"/>
<dbReference type="Proteomes" id="UP000199355">
    <property type="component" value="Unassembled WGS sequence"/>
</dbReference>
<organism evidence="2 3">
    <name type="scientific">Desulfovibrio legallii</name>
    <dbReference type="NCBI Taxonomy" id="571438"/>
    <lineage>
        <taxon>Bacteria</taxon>
        <taxon>Pseudomonadati</taxon>
        <taxon>Thermodesulfobacteriota</taxon>
        <taxon>Desulfovibrionia</taxon>
        <taxon>Desulfovibrionales</taxon>
        <taxon>Desulfovibrionaceae</taxon>
        <taxon>Desulfovibrio</taxon>
    </lineage>
</organism>
<reference evidence="3" key="1">
    <citation type="submission" date="2016-10" db="EMBL/GenBank/DDBJ databases">
        <authorList>
            <person name="Varghese N."/>
            <person name="Submissions S."/>
        </authorList>
    </citation>
    <scope>NUCLEOTIDE SEQUENCE [LARGE SCALE GENOMIC DNA]</scope>
    <source>
        <strain evidence="3">KHC7</strain>
    </source>
</reference>
<accession>A0A1G7I5A0</accession>
<dbReference type="STRING" id="571438.SAMN05192586_101159"/>
<keyword evidence="1" id="KW-0732">Signal</keyword>
<dbReference type="OrthoDB" id="1680494at2"/>
<feature type="signal peptide" evidence="1">
    <location>
        <begin position="1"/>
        <end position="40"/>
    </location>
</feature>
<dbReference type="InterPro" id="IPR007487">
    <property type="entry name" value="ABC_transpt-TYRBP-like"/>
</dbReference>
<gene>
    <name evidence="2" type="ORF">SAMN05192586_101159</name>
</gene>